<feature type="binding site" evidence="7">
    <location>
        <position position="121"/>
    </location>
    <ligand>
        <name>Zn(2+)</name>
        <dbReference type="ChEBI" id="CHEBI:29105"/>
        <label>2</label>
    </ligand>
</feature>
<feature type="binding site" evidence="7">
    <location>
        <position position="96"/>
    </location>
    <ligand>
        <name>Zn(2+)</name>
        <dbReference type="ChEBI" id="CHEBI:29105"/>
        <label>2</label>
    </ligand>
</feature>
<keyword evidence="6 9" id="KW-0804">Transcription</keyword>
<comment type="function">
    <text evidence="6">DNA-dependent RNA polymerase catalyzes the transcription of DNA into RNA using the four ribonucleoside triphosphates as substrates.</text>
</comment>
<reference evidence="11" key="1">
    <citation type="submission" date="2020-10" db="EMBL/GenBank/DDBJ databases">
        <title>Unveiling of a novel bifunctional photoreceptor, Dualchrome1, isolated from a cosmopolitan green alga.</title>
        <authorList>
            <person name="Suzuki S."/>
            <person name="Kawachi M."/>
        </authorList>
    </citation>
    <scope>NUCLEOTIDE SEQUENCE</scope>
    <source>
        <strain evidence="11">NIES 2893</strain>
    </source>
</reference>
<evidence type="ECO:0000313" key="12">
    <source>
        <dbReference type="Proteomes" id="UP000660262"/>
    </source>
</evidence>
<feature type="binding site" evidence="7">
    <location>
        <position position="124"/>
    </location>
    <ligand>
        <name>Zn(2+)</name>
        <dbReference type="ChEBI" id="CHEBI:29105"/>
        <label>2</label>
    </ligand>
</feature>
<keyword evidence="2 7" id="KW-0479">Metal-binding</keyword>
<dbReference type="OrthoDB" id="282270at2759"/>
<dbReference type="InterPro" id="IPR034012">
    <property type="entry name" value="Zn_ribbon_RPB9_C"/>
</dbReference>
<dbReference type="Proteomes" id="UP000660262">
    <property type="component" value="Unassembled WGS sequence"/>
</dbReference>
<dbReference type="SMART" id="SM00440">
    <property type="entry name" value="ZnF_C2C2"/>
    <property type="match status" value="1"/>
</dbReference>
<comment type="similarity">
    <text evidence="6 9">Belongs to the archaeal rpoM/eukaryotic RPA12/RPB9/RPC11 RNA polymerase family.</text>
</comment>
<dbReference type="GO" id="GO:0003899">
    <property type="term" value="F:DNA-directed RNA polymerase activity"/>
    <property type="evidence" value="ECO:0007669"/>
    <property type="project" value="InterPro"/>
</dbReference>
<dbReference type="GO" id="GO:0008270">
    <property type="term" value="F:zinc ion binding"/>
    <property type="evidence" value="ECO:0007669"/>
    <property type="project" value="UniProtKB-KW"/>
</dbReference>
<dbReference type="SUPFAM" id="SSF57783">
    <property type="entry name" value="Zinc beta-ribbon"/>
    <property type="match status" value="2"/>
</dbReference>
<dbReference type="GO" id="GO:0006283">
    <property type="term" value="P:transcription-coupled nucleotide-excision repair"/>
    <property type="evidence" value="ECO:0007669"/>
    <property type="project" value="TreeGrafter"/>
</dbReference>
<feature type="domain" description="TFIIS-type" evidence="10">
    <location>
        <begin position="92"/>
        <end position="129"/>
    </location>
</feature>
<evidence type="ECO:0000256" key="7">
    <source>
        <dbReference type="PIRSR" id="PIRSR005586-1"/>
    </source>
</evidence>
<keyword evidence="4 7" id="KW-0862">Zinc</keyword>
<evidence type="ECO:0000256" key="4">
    <source>
        <dbReference type="ARBA" id="ARBA00022833"/>
    </source>
</evidence>
<dbReference type="InterPro" id="IPR001222">
    <property type="entry name" value="Znf_TFIIS"/>
</dbReference>
<evidence type="ECO:0000256" key="8">
    <source>
        <dbReference type="PROSITE-ProRule" id="PRU00472"/>
    </source>
</evidence>
<feature type="binding site" evidence="7">
    <location>
        <position position="99"/>
    </location>
    <ligand>
        <name>Zn(2+)</name>
        <dbReference type="ChEBI" id="CHEBI:29105"/>
        <label>2</label>
    </ligand>
</feature>
<evidence type="ECO:0000256" key="3">
    <source>
        <dbReference type="ARBA" id="ARBA00022771"/>
    </source>
</evidence>
<evidence type="ECO:0000313" key="11">
    <source>
        <dbReference type="EMBL" id="GHP07395.1"/>
    </source>
</evidence>
<feature type="binding site" evidence="7">
    <location>
        <position position="23"/>
    </location>
    <ligand>
        <name>Zn(2+)</name>
        <dbReference type="ChEBI" id="CHEBI:29105"/>
        <label>1</label>
    </ligand>
</feature>
<dbReference type="SMART" id="SM00661">
    <property type="entry name" value="RPOL9"/>
    <property type="match status" value="1"/>
</dbReference>
<name>A0A830HL74_9CHLO</name>
<comment type="caution">
    <text evidence="11">The sequence shown here is derived from an EMBL/GenBank/DDBJ whole genome shotgun (WGS) entry which is preliminary data.</text>
</comment>
<dbReference type="PROSITE" id="PS51133">
    <property type="entry name" value="ZF_TFIIS_2"/>
    <property type="match status" value="1"/>
</dbReference>
<organism evidence="11 12">
    <name type="scientific">Pycnococcus provasolii</name>
    <dbReference type="NCBI Taxonomy" id="41880"/>
    <lineage>
        <taxon>Eukaryota</taxon>
        <taxon>Viridiplantae</taxon>
        <taxon>Chlorophyta</taxon>
        <taxon>Pseudoscourfieldiophyceae</taxon>
        <taxon>Pseudoscourfieldiales</taxon>
        <taxon>Pycnococcaceae</taxon>
        <taxon>Pycnococcus</taxon>
    </lineage>
</organism>
<evidence type="ECO:0000256" key="5">
    <source>
        <dbReference type="ARBA" id="ARBA00023242"/>
    </source>
</evidence>
<accession>A0A830HL74</accession>
<dbReference type="PIRSF" id="PIRSF005586">
    <property type="entry name" value="RNApol_RpoM"/>
    <property type="match status" value="1"/>
</dbReference>
<dbReference type="GO" id="GO:0001193">
    <property type="term" value="P:maintenance of transcriptional fidelity during transcription elongation by RNA polymerase II"/>
    <property type="evidence" value="ECO:0007669"/>
    <property type="project" value="TreeGrafter"/>
</dbReference>
<dbReference type="InterPro" id="IPR012164">
    <property type="entry name" value="Rpa12/Rpb9/Rpc10/TFS"/>
</dbReference>
<keyword evidence="3 8" id="KW-0863">Zinc-finger</keyword>
<evidence type="ECO:0000256" key="1">
    <source>
        <dbReference type="ARBA" id="ARBA00004604"/>
    </source>
</evidence>
<dbReference type="PANTHER" id="PTHR11239:SF1">
    <property type="entry name" value="DNA-DIRECTED RNA POLYMERASE II SUBUNIT RPB9"/>
    <property type="match status" value="1"/>
</dbReference>
<sequence length="132" mass="14921">MASTTAPTITPGTSKPALRFRFCPETNNILLPREDRANKKLLWCSSLVDYSEKAGETAEDNCVYRNVLTHDASEKTVIFDDVRADPTLPRTKDQLCPKCANREAVFFSSHTPEGMTLWFQCMSCGQKWKDQV</sequence>
<keyword evidence="6 9" id="KW-0240">DNA-directed RNA polymerase</keyword>
<proteinExistence type="inferred from homology"/>
<dbReference type="CDD" id="cd10508">
    <property type="entry name" value="Zn-ribbon_RPB9"/>
    <property type="match status" value="1"/>
</dbReference>
<evidence type="ECO:0000259" key="10">
    <source>
        <dbReference type="PROSITE" id="PS51133"/>
    </source>
</evidence>
<dbReference type="Pfam" id="PF01096">
    <property type="entry name" value="Zn_ribbon_TFIIS"/>
    <property type="match status" value="1"/>
</dbReference>
<dbReference type="GO" id="GO:0005665">
    <property type="term" value="C:RNA polymerase II, core complex"/>
    <property type="evidence" value="ECO:0007669"/>
    <property type="project" value="TreeGrafter"/>
</dbReference>
<dbReference type="GO" id="GO:0006367">
    <property type="term" value="P:transcription initiation at RNA polymerase II promoter"/>
    <property type="evidence" value="ECO:0007669"/>
    <property type="project" value="TreeGrafter"/>
</dbReference>
<dbReference type="EMBL" id="BNJQ01000016">
    <property type="protein sequence ID" value="GHP07395.1"/>
    <property type="molecule type" value="Genomic_DNA"/>
</dbReference>
<keyword evidence="12" id="KW-1185">Reference proteome</keyword>
<dbReference type="GO" id="GO:0003676">
    <property type="term" value="F:nucleic acid binding"/>
    <property type="evidence" value="ECO:0007669"/>
    <property type="project" value="InterPro"/>
</dbReference>
<dbReference type="InterPro" id="IPR001529">
    <property type="entry name" value="Zn_ribbon_RPB9"/>
</dbReference>
<keyword evidence="5 6" id="KW-0539">Nucleus</keyword>
<dbReference type="AlphaFoldDB" id="A0A830HL74"/>
<comment type="subcellular location">
    <subcellularLocation>
        <location evidence="1">Nucleus</location>
        <location evidence="1">Nucleolus</location>
    </subcellularLocation>
</comment>
<evidence type="ECO:0000256" key="9">
    <source>
        <dbReference type="RuleBase" id="RU003474"/>
    </source>
</evidence>
<feature type="binding site" evidence="7">
    <location>
        <position position="44"/>
    </location>
    <ligand>
        <name>Zn(2+)</name>
        <dbReference type="ChEBI" id="CHEBI:29105"/>
        <label>1</label>
    </ligand>
</feature>
<gene>
    <name evidence="11" type="ORF">PPROV_000613700</name>
</gene>
<evidence type="ECO:0000256" key="6">
    <source>
        <dbReference type="PIRNR" id="PIRNR005586"/>
    </source>
</evidence>
<evidence type="ECO:0000256" key="2">
    <source>
        <dbReference type="ARBA" id="ARBA00022723"/>
    </source>
</evidence>
<protein>
    <recommendedName>
        <fullName evidence="6">DNA-directed RNA polymerase subunit</fullName>
    </recommendedName>
</protein>
<dbReference type="GO" id="GO:0005730">
    <property type="term" value="C:nucleolus"/>
    <property type="evidence" value="ECO:0007669"/>
    <property type="project" value="UniProtKB-SubCell"/>
</dbReference>
<dbReference type="PANTHER" id="PTHR11239">
    <property type="entry name" value="DNA-DIRECTED RNA POLYMERASE"/>
    <property type="match status" value="1"/>
</dbReference>
<dbReference type="Gene3D" id="2.20.25.10">
    <property type="match status" value="2"/>
</dbReference>